<evidence type="ECO:0000313" key="2">
    <source>
        <dbReference type="Proteomes" id="UP000886998"/>
    </source>
</evidence>
<gene>
    <name evidence="1" type="ORF">TNIN_76341</name>
</gene>
<accession>A0A8X6I9P5</accession>
<name>A0A8X6I9P5_9ARAC</name>
<reference evidence="1" key="1">
    <citation type="submission" date="2020-08" db="EMBL/GenBank/DDBJ databases">
        <title>Multicomponent nature underlies the extraordinary mechanical properties of spider dragline silk.</title>
        <authorList>
            <person name="Kono N."/>
            <person name="Nakamura H."/>
            <person name="Mori M."/>
            <person name="Yoshida Y."/>
            <person name="Ohtoshi R."/>
            <person name="Malay A.D."/>
            <person name="Moran D.A.P."/>
            <person name="Tomita M."/>
            <person name="Numata K."/>
            <person name="Arakawa K."/>
        </authorList>
    </citation>
    <scope>NUCLEOTIDE SEQUENCE</scope>
</reference>
<evidence type="ECO:0000313" key="1">
    <source>
        <dbReference type="EMBL" id="GFS36225.1"/>
    </source>
</evidence>
<protein>
    <submittedName>
        <fullName evidence="1">Uncharacterized protein</fullName>
    </submittedName>
</protein>
<dbReference type="EMBL" id="BMAV01024799">
    <property type="protein sequence ID" value="GFS36225.1"/>
    <property type="molecule type" value="Genomic_DNA"/>
</dbReference>
<sequence length="181" mass="20862">MPSAGDFFQLKRRSLAGRIRRFLSAHRKSLPNYFRSIFDPKPIHTPSGGRAERKGVPRRCLLCVPFHTQESFGYVLGLLLFETRKGLSFGGLFIEINAEDFEFLEIVLLVFELFLSSSKNIPLFLDYCLLQRKPSNDEMALLQFECYNKIMTTSICHYVKITTMMHNNSGAFNCNYVSCHM</sequence>
<proteinExistence type="predicted"/>
<organism evidence="1 2">
    <name type="scientific">Trichonephila inaurata madagascariensis</name>
    <dbReference type="NCBI Taxonomy" id="2747483"/>
    <lineage>
        <taxon>Eukaryota</taxon>
        <taxon>Metazoa</taxon>
        <taxon>Ecdysozoa</taxon>
        <taxon>Arthropoda</taxon>
        <taxon>Chelicerata</taxon>
        <taxon>Arachnida</taxon>
        <taxon>Araneae</taxon>
        <taxon>Araneomorphae</taxon>
        <taxon>Entelegynae</taxon>
        <taxon>Araneoidea</taxon>
        <taxon>Nephilidae</taxon>
        <taxon>Trichonephila</taxon>
        <taxon>Trichonephila inaurata</taxon>
    </lineage>
</organism>
<comment type="caution">
    <text evidence="1">The sequence shown here is derived from an EMBL/GenBank/DDBJ whole genome shotgun (WGS) entry which is preliminary data.</text>
</comment>
<dbReference type="AlphaFoldDB" id="A0A8X6I9P5"/>
<keyword evidence="2" id="KW-1185">Reference proteome</keyword>
<dbReference type="Proteomes" id="UP000886998">
    <property type="component" value="Unassembled WGS sequence"/>
</dbReference>